<dbReference type="Proteomes" id="UP000741013">
    <property type="component" value="Unassembled WGS sequence"/>
</dbReference>
<feature type="chain" id="PRO_5045599557" description="Secreted protein" evidence="1">
    <location>
        <begin position="25"/>
        <end position="136"/>
    </location>
</feature>
<organism evidence="2 3">
    <name type="scientific">Amycolatopsis magusensis</name>
    <dbReference type="NCBI Taxonomy" id="882444"/>
    <lineage>
        <taxon>Bacteria</taxon>
        <taxon>Bacillati</taxon>
        <taxon>Actinomycetota</taxon>
        <taxon>Actinomycetes</taxon>
        <taxon>Pseudonocardiales</taxon>
        <taxon>Pseudonocardiaceae</taxon>
        <taxon>Amycolatopsis</taxon>
    </lineage>
</organism>
<reference evidence="2 3" key="1">
    <citation type="submission" date="2021-03" db="EMBL/GenBank/DDBJ databases">
        <title>Sequencing the genomes of 1000 actinobacteria strains.</title>
        <authorList>
            <person name="Klenk H.-P."/>
        </authorList>
    </citation>
    <scope>NUCLEOTIDE SEQUENCE [LARGE SCALE GENOMIC DNA]</scope>
    <source>
        <strain evidence="2 3">DSM 45510</strain>
    </source>
</reference>
<gene>
    <name evidence="2" type="ORF">JOM49_005020</name>
</gene>
<evidence type="ECO:0000256" key="1">
    <source>
        <dbReference type="SAM" id="SignalP"/>
    </source>
</evidence>
<dbReference type="EMBL" id="JAGGMS010000001">
    <property type="protein sequence ID" value="MBP2183494.1"/>
    <property type="molecule type" value="Genomic_DNA"/>
</dbReference>
<sequence length="136" mass="14740">MKRILTTLVVALGMAAAVTPSATAADTAWVLKTQYLTSNPNGGADSCTESRRIYLGKGSYNWGLRIGGNQWVTRDMALGSGWYRWQSCLNPEYGDYIHTSTLVPETAGWDPAATSRSSVVSSSGSHTWGSFLDPRF</sequence>
<dbReference type="RefSeq" id="WP_209666660.1">
    <property type="nucleotide sequence ID" value="NZ_JAGGMS010000001.1"/>
</dbReference>
<protein>
    <recommendedName>
        <fullName evidence="4">Secreted protein</fullName>
    </recommendedName>
</protein>
<accession>A0ABS4PVN8</accession>
<keyword evidence="3" id="KW-1185">Reference proteome</keyword>
<keyword evidence="1" id="KW-0732">Signal</keyword>
<proteinExistence type="predicted"/>
<name>A0ABS4PVN8_9PSEU</name>
<evidence type="ECO:0000313" key="3">
    <source>
        <dbReference type="Proteomes" id="UP000741013"/>
    </source>
</evidence>
<evidence type="ECO:0008006" key="4">
    <source>
        <dbReference type="Google" id="ProtNLM"/>
    </source>
</evidence>
<evidence type="ECO:0000313" key="2">
    <source>
        <dbReference type="EMBL" id="MBP2183494.1"/>
    </source>
</evidence>
<comment type="caution">
    <text evidence="2">The sequence shown here is derived from an EMBL/GenBank/DDBJ whole genome shotgun (WGS) entry which is preliminary data.</text>
</comment>
<feature type="signal peptide" evidence="1">
    <location>
        <begin position="1"/>
        <end position="24"/>
    </location>
</feature>